<feature type="site" description="Lowers pKa of active site Tyr" evidence="6">
    <location>
        <position position="84"/>
    </location>
</feature>
<dbReference type="PROSITE" id="PS00063">
    <property type="entry name" value="ALDOKETO_REDUCTASE_3"/>
    <property type="match status" value="1"/>
</dbReference>
<dbReference type="InterPro" id="IPR018170">
    <property type="entry name" value="Aldo/ket_reductase_CS"/>
</dbReference>
<proteinExistence type="inferred from homology"/>
<gene>
    <name evidence="8" type="ORF">B841_03830</name>
</gene>
<dbReference type="STRING" id="1224163.B841_03830"/>
<evidence type="ECO:0000256" key="4">
    <source>
        <dbReference type="PIRSR" id="PIRSR000097-1"/>
    </source>
</evidence>
<dbReference type="PROSITE" id="PS00798">
    <property type="entry name" value="ALDOKETO_REDUCTASE_1"/>
    <property type="match status" value="1"/>
</dbReference>
<dbReference type="InterPro" id="IPR036812">
    <property type="entry name" value="NAD(P)_OxRdtase_dom_sf"/>
</dbReference>
<dbReference type="Gene3D" id="3.20.20.100">
    <property type="entry name" value="NADP-dependent oxidoreductase domain"/>
    <property type="match status" value="1"/>
</dbReference>
<evidence type="ECO:0000313" key="9">
    <source>
        <dbReference type="Proteomes" id="UP000015388"/>
    </source>
</evidence>
<feature type="binding site" evidence="5">
    <location>
        <position position="117"/>
    </location>
    <ligand>
        <name>substrate</name>
    </ligand>
</feature>
<protein>
    <submittedName>
        <fullName evidence="8">Putative oxidoreductase</fullName>
    </submittedName>
</protein>
<dbReference type="PIRSF" id="PIRSF000097">
    <property type="entry name" value="AKR"/>
    <property type="match status" value="1"/>
</dbReference>
<dbReference type="KEGG" id="cmd:B841_03830"/>
<dbReference type="SUPFAM" id="SSF51430">
    <property type="entry name" value="NAD(P)-linked oxidoreductase"/>
    <property type="match status" value="1"/>
</dbReference>
<dbReference type="InterPro" id="IPR023210">
    <property type="entry name" value="NADP_OxRdtase_dom"/>
</dbReference>
<dbReference type="PATRIC" id="fig|1224163.3.peg.769"/>
<dbReference type="PANTHER" id="PTHR43827">
    <property type="entry name" value="2,5-DIKETO-D-GLUCONIC ACID REDUCTASE"/>
    <property type="match status" value="1"/>
</dbReference>
<evidence type="ECO:0000256" key="3">
    <source>
        <dbReference type="ARBA" id="ARBA00023002"/>
    </source>
</evidence>
<dbReference type="CDD" id="cd19071">
    <property type="entry name" value="AKR_AKR1-5-like"/>
    <property type="match status" value="1"/>
</dbReference>
<organism evidence="8 9">
    <name type="scientific">Corynebacterium maris DSM 45190</name>
    <dbReference type="NCBI Taxonomy" id="1224163"/>
    <lineage>
        <taxon>Bacteria</taxon>
        <taxon>Bacillati</taxon>
        <taxon>Actinomycetota</taxon>
        <taxon>Actinomycetes</taxon>
        <taxon>Mycobacteriales</taxon>
        <taxon>Corynebacteriaceae</taxon>
        <taxon>Corynebacterium</taxon>
    </lineage>
</organism>
<dbReference type="EMBL" id="CP003924">
    <property type="protein sequence ID" value="AGS34249.1"/>
    <property type="molecule type" value="Genomic_DNA"/>
</dbReference>
<evidence type="ECO:0000313" key="8">
    <source>
        <dbReference type="EMBL" id="AGS34249.1"/>
    </source>
</evidence>
<dbReference type="AlphaFoldDB" id="S5SSW7"/>
<evidence type="ECO:0000256" key="5">
    <source>
        <dbReference type="PIRSR" id="PIRSR000097-2"/>
    </source>
</evidence>
<accession>S5SSW7</accession>
<dbReference type="GO" id="GO:0016616">
    <property type="term" value="F:oxidoreductase activity, acting on the CH-OH group of donors, NAD or NADP as acceptor"/>
    <property type="evidence" value="ECO:0007669"/>
    <property type="project" value="UniProtKB-ARBA"/>
</dbReference>
<evidence type="ECO:0000259" key="7">
    <source>
        <dbReference type="Pfam" id="PF00248"/>
    </source>
</evidence>
<keyword evidence="9" id="KW-1185">Reference proteome</keyword>
<evidence type="ECO:0000256" key="1">
    <source>
        <dbReference type="ARBA" id="ARBA00007905"/>
    </source>
</evidence>
<name>S5SSW7_9CORY</name>
<dbReference type="PANTHER" id="PTHR43827:SF3">
    <property type="entry name" value="NADP-DEPENDENT OXIDOREDUCTASE DOMAIN-CONTAINING PROTEIN"/>
    <property type="match status" value="1"/>
</dbReference>
<reference evidence="8 9" key="1">
    <citation type="submission" date="2012-11" db="EMBL/GenBank/DDBJ databases">
        <title>The complete genome sequence of Corynebacterium maris Coryn-1 (=DSM 45190).</title>
        <authorList>
            <person name="Schaffert L."/>
            <person name="Albersmeier A."/>
            <person name="Kalinowski J."/>
            <person name="Ruckert C."/>
        </authorList>
    </citation>
    <scope>NUCLEOTIDE SEQUENCE [LARGE SCALE GENOMIC DNA]</scope>
    <source>
        <strain evidence="9">Coryn-1</strain>
    </source>
</reference>
<dbReference type="InterPro" id="IPR020471">
    <property type="entry name" value="AKR"/>
</dbReference>
<comment type="similarity">
    <text evidence="1">Belongs to the aldo/keto reductase family.</text>
</comment>
<dbReference type="Proteomes" id="UP000015388">
    <property type="component" value="Chromosome"/>
</dbReference>
<keyword evidence="3" id="KW-0560">Oxidoreductase</keyword>
<evidence type="ECO:0000256" key="2">
    <source>
        <dbReference type="ARBA" id="ARBA00022857"/>
    </source>
</evidence>
<dbReference type="OrthoDB" id="9804790at2"/>
<dbReference type="PRINTS" id="PR00069">
    <property type="entry name" value="ALDKETRDTASE"/>
</dbReference>
<keyword evidence="2" id="KW-0521">NADP</keyword>
<sequence>MSAEGRAIPTVTLNDGKEMPLIGLGTSKLLDDEAVRVVRTAIDLGYRHFDTASRYGNEGALGRAFAEAIAAGDVTREELFITSKAWHDEQGAEQVQEAFHGSLRRLGLEFLDMYMIHWPWPQAGRYNETFGAMAQLQGLGLIQCLGVANFPAETLAELIAATGITPVVNQVEAHVGFTQSELAAEHERLGVVTEAWYPLAKGRVLTDPDVKAIGAAVGASPAQVALRYLLQLGYSIIPKSASAERLGENLGVLDFRLKRDHMETIARLDATGAYGRMGQDPEEFPG</sequence>
<feature type="domain" description="NADP-dependent oxidoreductase" evidence="7">
    <location>
        <begin position="22"/>
        <end position="269"/>
    </location>
</feature>
<dbReference type="eggNOG" id="COG0656">
    <property type="taxonomic scope" value="Bacteria"/>
</dbReference>
<dbReference type="RefSeq" id="WP_020934182.1">
    <property type="nucleotide sequence ID" value="NC_021915.1"/>
</dbReference>
<feature type="active site" description="Proton donor" evidence="4">
    <location>
        <position position="55"/>
    </location>
</feature>
<evidence type="ECO:0000256" key="6">
    <source>
        <dbReference type="PIRSR" id="PIRSR000097-3"/>
    </source>
</evidence>
<dbReference type="HOGENOM" id="CLU_023205_0_1_11"/>
<dbReference type="FunFam" id="3.20.20.100:FF:000002">
    <property type="entry name" value="2,5-diketo-D-gluconic acid reductase A"/>
    <property type="match status" value="1"/>
</dbReference>
<dbReference type="Pfam" id="PF00248">
    <property type="entry name" value="Aldo_ket_red"/>
    <property type="match status" value="1"/>
</dbReference>